<proteinExistence type="predicted"/>
<dbReference type="AlphaFoldDB" id="A0A8S1PBK1"/>
<feature type="signal peptide" evidence="1">
    <location>
        <begin position="1"/>
        <end position="20"/>
    </location>
</feature>
<name>A0A8S1PBK1_9CILI</name>
<evidence type="ECO:0000313" key="3">
    <source>
        <dbReference type="Proteomes" id="UP000692954"/>
    </source>
</evidence>
<keyword evidence="1" id="KW-0732">Signal</keyword>
<reference evidence="2" key="1">
    <citation type="submission" date="2021-01" db="EMBL/GenBank/DDBJ databases">
        <authorList>
            <consortium name="Genoscope - CEA"/>
            <person name="William W."/>
        </authorList>
    </citation>
    <scope>NUCLEOTIDE SEQUENCE</scope>
</reference>
<accession>A0A8S1PBK1</accession>
<dbReference type="Proteomes" id="UP000692954">
    <property type="component" value="Unassembled WGS sequence"/>
</dbReference>
<evidence type="ECO:0000313" key="2">
    <source>
        <dbReference type="EMBL" id="CAD8100274.1"/>
    </source>
</evidence>
<dbReference type="EMBL" id="CAJJDN010000073">
    <property type="protein sequence ID" value="CAD8100274.1"/>
    <property type="molecule type" value="Genomic_DNA"/>
</dbReference>
<gene>
    <name evidence="2" type="ORF">PSON_ATCC_30995.1.T0730164</name>
</gene>
<evidence type="ECO:0000256" key="1">
    <source>
        <dbReference type="SAM" id="SignalP"/>
    </source>
</evidence>
<dbReference type="PROSITE" id="PS00194">
    <property type="entry name" value="THIOREDOXIN_1"/>
    <property type="match status" value="1"/>
</dbReference>
<evidence type="ECO:0008006" key="4">
    <source>
        <dbReference type="Google" id="ProtNLM"/>
    </source>
</evidence>
<comment type="caution">
    <text evidence="2">The sequence shown here is derived from an EMBL/GenBank/DDBJ whole genome shotgun (WGS) entry which is preliminary data.</text>
</comment>
<sequence length="568" mass="66971">MFRTIRLLPKLLRLTQVATCLTLIYNQQQNLRCNQINTQTINTINEQEINLMIANPQNFSNTIIILNRKIIDELPKNLQVQMQIFDGYSNDYDLVAINNHTYLKLKITKEEDYLKLLNFLTPLRILNNKQDAINLIDQMDAKIFLSYIPEETMENQEEQTNKQDFQQLEEQFRELRYIDYNREAQYYIIKDKNVAKEFELSDNDIGKVYVLKQTSIFNAKESSFEHNSKEYFMNKIEPDLNLKTLDIKKKKQQSFSIDINESQQPSIQQLKFVQQLTLTANNYVNYVFNQQQMDSQLLIYKQMGVQYILIYHSQNDMNEKIIKKLISVKKSMNIQQQQQFGIIYSDNINLIQKYFGLVSNGFLDDIRLIDLNSQQTYTTSFNIVEQISSDKQYDQYKQCKRFSFGDKVTVNRLKQFIVQTTNYQIENIQTSPNFREEYYEKTFVKVPLEKLQTITANSLNLTGFDFIYFYKPGCAACHTVAETLEKIVDSISNPHPYRVKNISNFKKLSFKKYNILNESLILPSPIQAPLIYVIYDGQIKKADLVSNKINPGEESKMLHFLTKFIDYL</sequence>
<dbReference type="InterPro" id="IPR017937">
    <property type="entry name" value="Thioredoxin_CS"/>
</dbReference>
<keyword evidence="3" id="KW-1185">Reference proteome</keyword>
<organism evidence="2 3">
    <name type="scientific">Paramecium sonneborni</name>
    <dbReference type="NCBI Taxonomy" id="65129"/>
    <lineage>
        <taxon>Eukaryota</taxon>
        <taxon>Sar</taxon>
        <taxon>Alveolata</taxon>
        <taxon>Ciliophora</taxon>
        <taxon>Intramacronucleata</taxon>
        <taxon>Oligohymenophorea</taxon>
        <taxon>Peniculida</taxon>
        <taxon>Parameciidae</taxon>
        <taxon>Paramecium</taxon>
    </lineage>
</organism>
<dbReference type="OrthoDB" id="292547at2759"/>
<protein>
    <recommendedName>
        <fullName evidence="4">Thioredoxin domain-containing protein</fullName>
    </recommendedName>
</protein>
<feature type="chain" id="PRO_5035909268" description="Thioredoxin domain-containing protein" evidence="1">
    <location>
        <begin position="21"/>
        <end position="568"/>
    </location>
</feature>